<dbReference type="EMBL" id="CM039177">
    <property type="protein sequence ID" value="KAH9694630.1"/>
    <property type="molecule type" value="Genomic_DNA"/>
</dbReference>
<keyword evidence="2" id="KW-1185">Reference proteome</keyword>
<dbReference type="Proteomes" id="UP000829398">
    <property type="component" value="Chromosome 8"/>
</dbReference>
<organism evidence="1 2">
    <name type="scientific">Citrus sinensis</name>
    <name type="common">Sweet orange</name>
    <name type="synonym">Citrus aurantium var. sinensis</name>
    <dbReference type="NCBI Taxonomy" id="2711"/>
    <lineage>
        <taxon>Eukaryota</taxon>
        <taxon>Viridiplantae</taxon>
        <taxon>Streptophyta</taxon>
        <taxon>Embryophyta</taxon>
        <taxon>Tracheophyta</taxon>
        <taxon>Spermatophyta</taxon>
        <taxon>Magnoliopsida</taxon>
        <taxon>eudicotyledons</taxon>
        <taxon>Gunneridae</taxon>
        <taxon>Pentapetalae</taxon>
        <taxon>rosids</taxon>
        <taxon>malvids</taxon>
        <taxon>Sapindales</taxon>
        <taxon>Rutaceae</taxon>
        <taxon>Aurantioideae</taxon>
        <taxon>Citrus</taxon>
    </lineage>
</organism>
<gene>
    <name evidence="1" type="ORF">KPL71_022487</name>
</gene>
<protein>
    <submittedName>
        <fullName evidence="1">Spc97/spc98 family of spindle pole body (Sbp) component</fullName>
    </submittedName>
</protein>
<accession>A0ACB8ICD6</accession>
<name>A0ACB8ICD6_CITSI</name>
<reference evidence="2" key="1">
    <citation type="journal article" date="2023" name="Hortic. Res.">
        <title>A chromosome-level phased genome enabling allele-level studies in sweet orange: a case study on citrus Huanglongbing tolerance.</title>
        <authorList>
            <person name="Wu B."/>
            <person name="Yu Q."/>
            <person name="Deng Z."/>
            <person name="Duan Y."/>
            <person name="Luo F."/>
            <person name="Gmitter F. Jr."/>
        </authorList>
    </citation>
    <scope>NUCLEOTIDE SEQUENCE [LARGE SCALE GENOMIC DNA]</scope>
    <source>
        <strain evidence="2">cv. Valencia</strain>
    </source>
</reference>
<sequence>MSLILFTIHTQLPKAKTQNPSEATIAATAPTQEATSNTTIAATPFSKTEIATQPHRSAIATQPSEPARQHAARTAAPARKAASPAAPAREPSSELSTEPGRRSSSDRTQRPTQTSNKPSPRHQPQDMLVSLKLLVLQRAKVIGHEELANKFDLKTLRALGFILMEHLKEKVKDLSLFPGSAEPLAFVAGCNLLKCDNDDILTVEELKTCLHIDSKRYYEAAKLSLLLLFGF</sequence>
<evidence type="ECO:0000313" key="1">
    <source>
        <dbReference type="EMBL" id="KAH9694630.1"/>
    </source>
</evidence>
<comment type="caution">
    <text evidence="1">The sequence shown here is derived from an EMBL/GenBank/DDBJ whole genome shotgun (WGS) entry which is preliminary data.</text>
</comment>
<evidence type="ECO:0000313" key="2">
    <source>
        <dbReference type="Proteomes" id="UP000829398"/>
    </source>
</evidence>
<proteinExistence type="predicted"/>